<evidence type="ECO:0000313" key="9">
    <source>
        <dbReference type="Proteomes" id="UP000031036"/>
    </source>
</evidence>
<keyword evidence="6 8" id="KW-0527">Neuropeptide</keyword>
<keyword evidence="3" id="KW-0964">Secreted</keyword>
<protein>
    <submittedName>
        <fullName evidence="8">FMRFamide-like neuropeptide 6</fullName>
    </submittedName>
</protein>
<keyword evidence="7" id="KW-0812">Transmembrane</keyword>
<evidence type="ECO:0000256" key="7">
    <source>
        <dbReference type="SAM" id="Phobius"/>
    </source>
</evidence>
<proteinExistence type="inferred from homology"/>
<comment type="subcellular location">
    <subcellularLocation>
        <location evidence="1">Secreted</location>
    </subcellularLocation>
</comment>
<evidence type="ECO:0000256" key="1">
    <source>
        <dbReference type="ARBA" id="ARBA00004613"/>
    </source>
</evidence>
<reference evidence="8 9" key="1">
    <citation type="submission" date="2014-11" db="EMBL/GenBank/DDBJ databases">
        <title>Genetic blueprint of the zoonotic pathogen Toxocara canis.</title>
        <authorList>
            <person name="Zhu X.-Q."/>
            <person name="Korhonen P.K."/>
            <person name="Cai H."/>
            <person name="Young N.D."/>
            <person name="Nejsum P."/>
            <person name="von Samson-Himmelstjerna G."/>
            <person name="Boag P.R."/>
            <person name="Tan P."/>
            <person name="Li Q."/>
            <person name="Min J."/>
            <person name="Yang Y."/>
            <person name="Wang X."/>
            <person name="Fang X."/>
            <person name="Hall R.S."/>
            <person name="Hofmann A."/>
            <person name="Sternberg P.W."/>
            <person name="Jex A.R."/>
            <person name="Gasser R.B."/>
        </authorList>
    </citation>
    <scope>NUCLEOTIDE SEQUENCE [LARGE SCALE GENOMIC DNA]</scope>
    <source>
        <strain evidence="8">PN_DK_2014</strain>
    </source>
</reference>
<dbReference type="AlphaFoldDB" id="A0A0B2V7L6"/>
<organism evidence="8 9">
    <name type="scientific">Toxocara canis</name>
    <name type="common">Canine roundworm</name>
    <dbReference type="NCBI Taxonomy" id="6265"/>
    <lineage>
        <taxon>Eukaryota</taxon>
        <taxon>Metazoa</taxon>
        <taxon>Ecdysozoa</taxon>
        <taxon>Nematoda</taxon>
        <taxon>Chromadorea</taxon>
        <taxon>Rhabditida</taxon>
        <taxon>Spirurina</taxon>
        <taxon>Ascaridomorpha</taxon>
        <taxon>Ascaridoidea</taxon>
        <taxon>Toxocaridae</taxon>
        <taxon>Toxocara</taxon>
    </lineage>
</organism>
<feature type="transmembrane region" description="Helical" evidence="7">
    <location>
        <begin position="20"/>
        <end position="41"/>
    </location>
</feature>
<dbReference type="InterPro" id="IPR051041">
    <property type="entry name" value="FMRFamide-related_np"/>
</dbReference>
<gene>
    <name evidence="8" type="primary">flp-6</name>
    <name evidence="8" type="ORF">Tcan_03851</name>
</gene>
<dbReference type="EMBL" id="JPKZ01001920">
    <property type="protein sequence ID" value="KHN79421.1"/>
    <property type="molecule type" value="Genomic_DNA"/>
</dbReference>
<dbReference type="OrthoDB" id="5813613at2759"/>
<keyword evidence="7" id="KW-1133">Transmembrane helix</keyword>
<dbReference type="GO" id="GO:0005576">
    <property type="term" value="C:extracellular region"/>
    <property type="evidence" value="ECO:0007669"/>
    <property type="project" value="UniProtKB-SubCell"/>
</dbReference>
<evidence type="ECO:0000256" key="3">
    <source>
        <dbReference type="ARBA" id="ARBA00022525"/>
    </source>
</evidence>
<dbReference type="Proteomes" id="UP000031036">
    <property type="component" value="Unassembled WGS sequence"/>
</dbReference>
<evidence type="ECO:0000256" key="4">
    <source>
        <dbReference type="ARBA" id="ARBA00022685"/>
    </source>
</evidence>
<evidence type="ECO:0000256" key="6">
    <source>
        <dbReference type="ARBA" id="ARBA00023320"/>
    </source>
</evidence>
<evidence type="ECO:0000256" key="2">
    <source>
        <dbReference type="ARBA" id="ARBA00006356"/>
    </source>
</evidence>
<comment type="caution">
    <text evidence="8">The sequence shown here is derived from an EMBL/GenBank/DDBJ whole genome shotgun (WGS) entry which is preliminary data.</text>
</comment>
<dbReference type="PANTHER" id="PTHR20986:SF14">
    <property type="entry name" value="FMRFAMIDE-LIKE NEUROPEPTIDES 6"/>
    <property type="match status" value="1"/>
</dbReference>
<dbReference type="PANTHER" id="PTHR20986">
    <property type="entry name" value="FMRFAMIDE-RELATED PEPTIDES"/>
    <property type="match status" value="1"/>
</dbReference>
<name>A0A0B2V7L6_TOXCA</name>
<keyword evidence="5" id="KW-0027">Amidation</keyword>
<comment type="similarity">
    <text evidence="2">Belongs to the FARP (FMRFamide related peptide) family.</text>
</comment>
<keyword evidence="9" id="KW-1185">Reference proteome</keyword>
<sequence length="181" mass="20470">MAETSSSTLPSRPLFVGRKMALQMALFVALFGAACALPMVIKEDLAPQVISDDDLVMMCEFYPQLELCTNAYLMDKRKSAYMRFGRSDPLVMTGDGGEVEKRKSAYMRFGKRDDAPSSLSDGAPSYDGAEVEKRKSAYMRFGKRKSAYMRFGKRSEDETKAEAEKRKSAYMRLAEVKRMMR</sequence>
<keyword evidence="4" id="KW-0165">Cleavage on pair of basic residues</keyword>
<evidence type="ECO:0000256" key="5">
    <source>
        <dbReference type="ARBA" id="ARBA00022815"/>
    </source>
</evidence>
<accession>A0A0B2V7L6</accession>
<evidence type="ECO:0000313" key="8">
    <source>
        <dbReference type="EMBL" id="KHN79421.1"/>
    </source>
</evidence>
<dbReference type="GO" id="GO:0007218">
    <property type="term" value="P:neuropeptide signaling pathway"/>
    <property type="evidence" value="ECO:0007669"/>
    <property type="project" value="UniProtKB-KW"/>
</dbReference>
<dbReference type="STRING" id="6265.A0A0B2V7L6"/>
<keyword evidence="7" id="KW-0472">Membrane</keyword>